<sequence>ACHNVHTPWLGTVYEQQVSKGKHLVGLQAPIAGVVAEHPSRATATLASWPQQSPILAPHGRARSVHSIARPGLLSISYTPMATKQSPMATPHAQWGCHAQQCVSARPSASLPPGAPPRPALRRPEGCPTAAPHAVQAQRPAAWCGPAQCGPLPGLFGRPPGQPLCQ</sequence>
<name>A0A699YFF9_HAELA</name>
<reference evidence="2 3" key="1">
    <citation type="submission" date="2020-02" db="EMBL/GenBank/DDBJ databases">
        <title>Draft genome sequence of Haematococcus lacustris strain NIES-144.</title>
        <authorList>
            <person name="Morimoto D."/>
            <person name="Nakagawa S."/>
            <person name="Yoshida T."/>
            <person name="Sawayama S."/>
        </authorList>
    </citation>
    <scope>NUCLEOTIDE SEQUENCE [LARGE SCALE GENOMIC DNA]</scope>
    <source>
        <strain evidence="2 3">NIES-144</strain>
    </source>
</reference>
<accession>A0A699YFF9</accession>
<gene>
    <name evidence="2" type="ORF">HaLaN_03114</name>
</gene>
<keyword evidence="3" id="KW-1185">Reference proteome</keyword>
<evidence type="ECO:0000313" key="3">
    <source>
        <dbReference type="Proteomes" id="UP000485058"/>
    </source>
</evidence>
<feature type="region of interest" description="Disordered" evidence="1">
    <location>
        <begin position="106"/>
        <end position="133"/>
    </location>
</feature>
<dbReference type="Proteomes" id="UP000485058">
    <property type="component" value="Unassembled WGS sequence"/>
</dbReference>
<proteinExistence type="predicted"/>
<comment type="caution">
    <text evidence="2">The sequence shown here is derived from an EMBL/GenBank/DDBJ whole genome shotgun (WGS) entry which is preliminary data.</text>
</comment>
<evidence type="ECO:0000313" key="2">
    <source>
        <dbReference type="EMBL" id="GFH08191.1"/>
    </source>
</evidence>
<dbReference type="EMBL" id="BLLF01000145">
    <property type="protein sequence ID" value="GFH08191.1"/>
    <property type="molecule type" value="Genomic_DNA"/>
</dbReference>
<protein>
    <submittedName>
        <fullName evidence="2">Uncharacterized protein</fullName>
    </submittedName>
</protein>
<feature type="non-terminal residue" evidence="2">
    <location>
        <position position="166"/>
    </location>
</feature>
<organism evidence="2 3">
    <name type="scientific">Haematococcus lacustris</name>
    <name type="common">Green alga</name>
    <name type="synonym">Haematococcus pluvialis</name>
    <dbReference type="NCBI Taxonomy" id="44745"/>
    <lineage>
        <taxon>Eukaryota</taxon>
        <taxon>Viridiplantae</taxon>
        <taxon>Chlorophyta</taxon>
        <taxon>core chlorophytes</taxon>
        <taxon>Chlorophyceae</taxon>
        <taxon>CS clade</taxon>
        <taxon>Chlamydomonadales</taxon>
        <taxon>Haematococcaceae</taxon>
        <taxon>Haematococcus</taxon>
    </lineage>
</organism>
<feature type="non-terminal residue" evidence="2">
    <location>
        <position position="1"/>
    </location>
</feature>
<evidence type="ECO:0000256" key="1">
    <source>
        <dbReference type="SAM" id="MobiDB-lite"/>
    </source>
</evidence>
<dbReference type="AlphaFoldDB" id="A0A699YFF9"/>